<name>A0A9D4LS48_DREPO</name>
<keyword evidence="3" id="KW-1185">Reference proteome</keyword>
<proteinExistence type="predicted"/>
<gene>
    <name evidence="2" type="ORF">DPMN_026210</name>
</gene>
<evidence type="ECO:0000313" key="3">
    <source>
        <dbReference type="Proteomes" id="UP000828390"/>
    </source>
</evidence>
<dbReference type="AlphaFoldDB" id="A0A9D4LS48"/>
<organism evidence="2 3">
    <name type="scientific">Dreissena polymorpha</name>
    <name type="common">Zebra mussel</name>
    <name type="synonym">Mytilus polymorpha</name>
    <dbReference type="NCBI Taxonomy" id="45954"/>
    <lineage>
        <taxon>Eukaryota</taxon>
        <taxon>Metazoa</taxon>
        <taxon>Spiralia</taxon>
        <taxon>Lophotrochozoa</taxon>
        <taxon>Mollusca</taxon>
        <taxon>Bivalvia</taxon>
        <taxon>Autobranchia</taxon>
        <taxon>Heteroconchia</taxon>
        <taxon>Euheterodonta</taxon>
        <taxon>Imparidentia</taxon>
        <taxon>Neoheterodontei</taxon>
        <taxon>Myida</taxon>
        <taxon>Dreissenoidea</taxon>
        <taxon>Dreissenidae</taxon>
        <taxon>Dreissena</taxon>
    </lineage>
</organism>
<dbReference type="EMBL" id="JAIWYP010000002">
    <property type="protein sequence ID" value="KAH3863230.1"/>
    <property type="molecule type" value="Genomic_DNA"/>
</dbReference>
<evidence type="ECO:0000313" key="2">
    <source>
        <dbReference type="EMBL" id="KAH3863230.1"/>
    </source>
</evidence>
<keyword evidence="1" id="KW-0812">Transmembrane</keyword>
<feature type="transmembrane region" description="Helical" evidence="1">
    <location>
        <begin position="12"/>
        <end position="34"/>
    </location>
</feature>
<evidence type="ECO:0000256" key="1">
    <source>
        <dbReference type="SAM" id="Phobius"/>
    </source>
</evidence>
<reference evidence="2" key="2">
    <citation type="submission" date="2020-11" db="EMBL/GenBank/DDBJ databases">
        <authorList>
            <person name="McCartney M.A."/>
            <person name="Auch B."/>
            <person name="Kono T."/>
            <person name="Mallez S."/>
            <person name="Becker A."/>
            <person name="Gohl D.M."/>
            <person name="Silverstein K.A.T."/>
            <person name="Koren S."/>
            <person name="Bechman K.B."/>
            <person name="Herman A."/>
            <person name="Abrahante J.E."/>
            <person name="Garbe J."/>
        </authorList>
    </citation>
    <scope>NUCLEOTIDE SEQUENCE</scope>
    <source>
        <strain evidence="2">Duluth1</strain>
        <tissue evidence="2">Whole animal</tissue>
    </source>
</reference>
<sequence>MHRATERRWATLFLILLAAAAILQMLGFFLPNWLRVYDPRLKVAQDYALWYVTQCYEERWSCSTRTYYQLYNWLNANHTFDGVPLLLDMETVRDTEGLYTVGLFGAIVVLWPCWKRRQQTVSKKFKGQPSNVGLILAAFGSFLSGM</sequence>
<keyword evidence="1" id="KW-0472">Membrane</keyword>
<reference evidence="2" key="1">
    <citation type="journal article" date="2019" name="bioRxiv">
        <title>The Genome of the Zebra Mussel, Dreissena polymorpha: A Resource for Invasive Species Research.</title>
        <authorList>
            <person name="McCartney M.A."/>
            <person name="Auch B."/>
            <person name="Kono T."/>
            <person name="Mallez S."/>
            <person name="Zhang Y."/>
            <person name="Obille A."/>
            <person name="Becker A."/>
            <person name="Abrahante J.E."/>
            <person name="Garbe J."/>
            <person name="Badalamenti J.P."/>
            <person name="Herman A."/>
            <person name="Mangelson H."/>
            <person name="Liachko I."/>
            <person name="Sullivan S."/>
            <person name="Sone E.D."/>
            <person name="Koren S."/>
            <person name="Silverstein K.A.T."/>
            <person name="Beckman K.B."/>
            <person name="Gohl D.M."/>
        </authorList>
    </citation>
    <scope>NUCLEOTIDE SEQUENCE</scope>
    <source>
        <strain evidence="2">Duluth1</strain>
        <tissue evidence="2">Whole animal</tissue>
    </source>
</reference>
<protein>
    <submittedName>
        <fullName evidence="2">Uncharacterized protein</fullName>
    </submittedName>
</protein>
<comment type="caution">
    <text evidence="2">The sequence shown here is derived from an EMBL/GenBank/DDBJ whole genome shotgun (WGS) entry which is preliminary data.</text>
</comment>
<keyword evidence="1" id="KW-1133">Transmembrane helix</keyword>
<dbReference type="Proteomes" id="UP000828390">
    <property type="component" value="Unassembled WGS sequence"/>
</dbReference>
<accession>A0A9D4LS48</accession>
<feature type="transmembrane region" description="Helical" evidence="1">
    <location>
        <begin position="97"/>
        <end position="114"/>
    </location>
</feature>